<accession>A0AA36J352</accession>
<dbReference type="Gene3D" id="1.25.40.10">
    <property type="entry name" value="Tetratricopeptide repeat domain"/>
    <property type="match status" value="6"/>
</dbReference>
<dbReference type="AlphaFoldDB" id="A0AA36J352"/>
<dbReference type="PANTHER" id="PTHR47447:SF23">
    <property type="entry name" value="PENTACOTRIPEPTIDE-REPEAT REGION OF PRORP DOMAIN-CONTAINING PROTEIN"/>
    <property type="match status" value="1"/>
</dbReference>
<feature type="repeat" description="PPR" evidence="2">
    <location>
        <begin position="369"/>
        <end position="403"/>
    </location>
</feature>
<reference evidence="6" key="1">
    <citation type="submission" date="2023-08" db="EMBL/GenBank/DDBJ databases">
        <authorList>
            <person name="Chen Y."/>
            <person name="Shah S."/>
            <person name="Dougan E. K."/>
            <person name="Thang M."/>
            <person name="Chan C."/>
        </authorList>
    </citation>
    <scope>NUCLEOTIDE SEQUENCE</scope>
</reference>
<dbReference type="PROSITE" id="PS51375">
    <property type="entry name" value="PPR"/>
    <property type="match status" value="9"/>
</dbReference>
<feature type="repeat" description="PPR" evidence="2">
    <location>
        <begin position="751"/>
        <end position="785"/>
    </location>
</feature>
<dbReference type="InterPro" id="IPR057027">
    <property type="entry name" value="TPR_mt"/>
</dbReference>
<feature type="repeat" description="PPR" evidence="2">
    <location>
        <begin position="470"/>
        <end position="500"/>
    </location>
</feature>
<dbReference type="InterPro" id="IPR002885">
    <property type="entry name" value="PPR_rpt"/>
</dbReference>
<comment type="caution">
    <text evidence="6">The sequence shown here is derived from an EMBL/GenBank/DDBJ whole genome shotgun (WGS) entry which is preliminary data.</text>
</comment>
<name>A0AA36J352_9DINO</name>
<feature type="domain" description="Pentatricopeptide repeat-containing protein-mitochondrial" evidence="5">
    <location>
        <begin position="135"/>
        <end position="257"/>
    </location>
</feature>
<dbReference type="Pfam" id="PF13812">
    <property type="entry name" value="PPR_3"/>
    <property type="match status" value="2"/>
</dbReference>
<keyword evidence="3" id="KW-0472">Membrane</keyword>
<dbReference type="Pfam" id="PF23276">
    <property type="entry name" value="TPR_24"/>
    <property type="match status" value="1"/>
</dbReference>
<dbReference type="Pfam" id="PF17177">
    <property type="entry name" value="PPR_long"/>
    <property type="match status" value="1"/>
</dbReference>
<dbReference type="NCBIfam" id="TIGR00756">
    <property type="entry name" value="PPR"/>
    <property type="match status" value="8"/>
</dbReference>
<organism evidence="6 7">
    <name type="scientific">Effrenium voratum</name>
    <dbReference type="NCBI Taxonomy" id="2562239"/>
    <lineage>
        <taxon>Eukaryota</taxon>
        <taxon>Sar</taxon>
        <taxon>Alveolata</taxon>
        <taxon>Dinophyceae</taxon>
        <taxon>Suessiales</taxon>
        <taxon>Symbiodiniaceae</taxon>
        <taxon>Effrenium</taxon>
    </lineage>
</organism>
<feature type="repeat" description="PPR" evidence="2">
    <location>
        <begin position="821"/>
        <end position="855"/>
    </location>
</feature>
<dbReference type="InterPro" id="IPR033443">
    <property type="entry name" value="PROP1-like_PPR_dom"/>
</dbReference>
<evidence type="ECO:0000256" key="1">
    <source>
        <dbReference type="ARBA" id="ARBA00022737"/>
    </source>
</evidence>
<evidence type="ECO:0000313" key="6">
    <source>
        <dbReference type="EMBL" id="CAJ1398262.1"/>
    </source>
</evidence>
<keyword evidence="7" id="KW-1185">Reference proteome</keyword>
<evidence type="ECO:0008006" key="8">
    <source>
        <dbReference type="Google" id="ProtNLM"/>
    </source>
</evidence>
<evidence type="ECO:0000313" key="7">
    <source>
        <dbReference type="Proteomes" id="UP001178507"/>
    </source>
</evidence>
<dbReference type="EMBL" id="CAUJNA010003294">
    <property type="protein sequence ID" value="CAJ1398262.1"/>
    <property type="molecule type" value="Genomic_DNA"/>
</dbReference>
<dbReference type="PANTHER" id="PTHR47447">
    <property type="entry name" value="OS03G0856100 PROTEIN"/>
    <property type="match status" value="1"/>
</dbReference>
<feature type="repeat" description="PPR" evidence="2">
    <location>
        <begin position="539"/>
        <end position="573"/>
    </location>
</feature>
<feature type="transmembrane region" description="Helical" evidence="3">
    <location>
        <begin position="12"/>
        <end position="34"/>
    </location>
</feature>
<dbReference type="Pfam" id="PF13041">
    <property type="entry name" value="PPR_2"/>
    <property type="match status" value="4"/>
</dbReference>
<proteinExistence type="predicted"/>
<keyword evidence="3" id="KW-0812">Transmembrane</keyword>
<feature type="repeat" description="PPR" evidence="2">
    <location>
        <begin position="201"/>
        <end position="235"/>
    </location>
</feature>
<feature type="repeat" description="PPR" evidence="2">
    <location>
        <begin position="786"/>
        <end position="820"/>
    </location>
</feature>
<dbReference type="Proteomes" id="UP001178507">
    <property type="component" value="Unassembled WGS sequence"/>
</dbReference>
<dbReference type="InterPro" id="IPR011990">
    <property type="entry name" value="TPR-like_helical_dom_sf"/>
</dbReference>
<evidence type="ECO:0000259" key="4">
    <source>
        <dbReference type="Pfam" id="PF17177"/>
    </source>
</evidence>
<keyword evidence="1" id="KW-0677">Repeat</keyword>
<keyword evidence="3" id="KW-1133">Transmembrane helix</keyword>
<feature type="domain" description="PROP1-like PPR" evidence="4">
    <location>
        <begin position="270"/>
        <end position="422"/>
    </location>
</feature>
<gene>
    <name evidence="6" type="ORF">EVOR1521_LOCUS22097</name>
</gene>
<sequence length="1052" mass="116637">MAAIDWLPVVRAGMVSMWIELSFMIFFALGFVLLRNGVFSFLGPGNAKKGDYGKSSRRAAQFSSKSKKIIEAEASSGNAKEVLKAWRLGQGAPTPKELFKVVVQAFIDAEPESLVKEIVSHIKLHEEVLTTTFVAMSILDTVARSGKTALMQECWELLPEAGIKCSNCMYDVLLGGFATAGEPDKVRHYEAVMKRERLKMSARGFSLVIKGYLKNGLVDEVLEKLIEMMRSGHDVPSFAVAQFLRVAAEAGRSAEMFAAVQSELDMSSEAFGVILEDCARTGNLTLAEEVEHTARSVLTPLPATLYDVLVKLYTLKCHSRAIHVFNEMQSQGSISEAFCVSLLARCAESKFLSLAEEVVKYCRSSKVMTLSIYSSLMKVYAFSGLYDKACDLYEDIQKDKIEPDAMMYGCLMKFAVECGRNSLLEDLADKVPTLDIQHYMSLIRSAGCDRDVNRAFAVFERLKCSSLAPDVASFNCVLDACVRSGDLKRAQELMKEMRERKMVDIITYNTLIKGWCSKGDLKAAKAMIQLMEAEGIKANDVSYNSMVNAAVIRSNFLEAWAIVDTMEAAGVRPDHYTVSIMMKALKKIKGGHSHVARCFALLDRSGVDICQDEILLNTVLETCTRHRETKRLESMLCLFEKSKLRPSTPTYGSIIKAYGTLRCPEKCWAYWREMIDQRGLKPTHIVIGCMLDALVSNGLVDDAERLFAEYDSSPPNMVLYSILFKGFANTHQPQRAMDLWRETRQKGMQMNTVGYNSVIDSQARAGNMEEVSEILKVMAEEGVKPDSITHSVIVKAYCVRGELESAMATIRSMQECKMEHDAVVYNTCLDACSKQSRLDLVDKLLKDMVAHDISPTNFTLGILVKTFARAKQLDKVFEIMETLPKLGNFVPNQQVWMCLLCSCLNNDAPDKALEVLADMRANGHPVDSKVYQVLISGLVKHGWLQEAVKLVDQVYGLGGNADTDCKPSDGMCVGMECLEVQKWCEGHERFAFQERATPTGIVLRHCAEGTQAASGPAALGALPGGAAAGERSYLELCLCNYWGLQQQATEGH</sequence>
<evidence type="ECO:0000256" key="3">
    <source>
        <dbReference type="SAM" id="Phobius"/>
    </source>
</evidence>
<protein>
    <recommendedName>
        <fullName evidence="8">Pentatricopeptide repeat-containing protein</fullName>
    </recommendedName>
</protein>
<evidence type="ECO:0000259" key="5">
    <source>
        <dbReference type="Pfam" id="PF23276"/>
    </source>
</evidence>
<feature type="repeat" description="PPR" evidence="2">
    <location>
        <begin position="716"/>
        <end position="750"/>
    </location>
</feature>
<feature type="repeat" description="PPR" evidence="2">
    <location>
        <begin position="504"/>
        <end position="538"/>
    </location>
</feature>
<dbReference type="Pfam" id="PF01535">
    <property type="entry name" value="PPR"/>
    <property type="match status" value="2"/>
</dbReference>
<evidence type="ECO:0000256" key="2">
    <source>
        <dbReference type="PROSITE-ProRule" id="PRU00708"/>
    </source>
</evidence>